<dbReference type="RefSeq" id="WP_170038047.1">
    <property type="nucleotide sequence ID" value="NZ_JABDTL010000002.1"/>
</dbReference>
<sequence>MSDPQERPDRLIVLGPGEGRAYDCGAVRAVFKADEGETASRYSVSEWWVEANHMGAHPHVHEANEELFFVIQGTMTFQVAGEDVEAPAGTFIRIPAGVMHGFENRSSDRAGVLNVFIPGGFESRMPAIAAWYAANPQSPLMAEVERPGSGD</sequence>
<keyword evidence="3" id="KW-1185">Reference proteome</keyword>
<dbReference type="EMBL" id="JACHIA010000002">
    <property type="protein sequence ID" value="MBB6069213.1"/>
    <property type="molecule type" value="Genomic_DNA"/>
</dbReference>
<dbReference type="InterPro" id="IPR013096">
    <property type="entry name" value="Cupin_2"/>
</dbReference>
<dbReference type="PANTHER" id="PTHR36440:SF1">
    <property type="entry name" value="PUTATIVE (AFU_ORTHOLOGUE AFUA_8G07350)-RELATED"/>
    <property type="match status" value="1"/>
</dbReference>
<dbReference type="PANTHER" id="PTHR36440">
    <property type="entry name" value="PUTATIVE (AFU_ORTHOLOGUE AFUA_8G07350)-RELATED"/>
    <property type="match status" value="1"/>
</dbReference>
<dbReference type="Gene3D" id="2.60.120.10">
    <property type="entry name" value="Jelly Rolls"/>
    <property type="match status" value="1"/>
</dbReference>
<evidence type="ECO:0000259" key="1">
    <source>
        <dbReference type="Pfam" id="PF07883"/>
    </source>
</evidence>
<dbReference type="InterPro" id="IPR053146">
    <property type="entry name" value="QDO-like"/>
</dbReference>
<dbReference type="AlphaFoldDB" id="A0A841GVA9"/>
<evidence type="ECO:0000313" key="3">
    <source>
        <dbReference type="Proteomes" id="UP000582837"/>
    </source>
</evidence>
<organism evidence="2 3">
    <name type="scientific">Longimicrobium terrae</name>
    <dbReference type="NCBI Taxonomy" id="1639882"/>
    <lineage>
        <taxon>Bacteria</taxon>
        <taxon>Pseudomonadati</taxon>
        <taxon>Gemmatimonadota</taxon>
        <taxon>Longimicrobiia</taxon>
        <taxon>Longimicrobiales</taxon>
        <taxon>Longimicrobiaceae</taxon>
        <taxon>Longimicrobium</taxon>
    </lineage>
</organism>
<keyword evidence="2" id="KW-0413">Isomerase</keyword>
<name>A0A841GVA9_9BACT</name>
<dbReference type="SUPFAM" id="SSF51182">
    <property type="entry name" value="RmlC-like cupins"/>
    <property type="match status" value="1"/>
</dbReference>
<dbReference type="GO" id="GO:0016853">
    <property type="term" value="F:isomerase activity"/>
    <property type="evidence" value="ECO:0007669"/>
    <property type="project" value="UniProtKB-KW"/>
</dbReference>
<accession>A0A841GVA9</accession>
<feature type="domain" description="Cupin type-2" evidence="1">
    <location>
        <begin position="52"/>
        <end position="116"/>
    </location>
</feature>
<evidence type="ECO:0000313" key="2">
    <source>
        <dbReference type="EMBL" id="MBB6069213.1"/>
    </source>
</evidence>
<dbReference type="InterPro" id="IPR011051">
    <property type="entry name" value="RmlC_Cupin_sf"/>
</dbReference>
<dbReference type="Pfam" id="PF07883">
    <property type="entry name" value="Cupin_2"/>
    <property type="match status" value="1"/>
</dbReference>
<protein>
    <submittedName>
        <fullName evidence="2">Mannose-6-phosphate isomerase-like protein (Cupin superfamily)</fullName>
    </submittedName>
</protein>
<dbReference type="Proteomes" id="UP000582837">
    <property type="component" value="Unassembled WGS sequence"/>
</dbReference>
<gene>
    <name evidence="2" type="ORF">HNQ61_000828</name>
</gene>
<proteinExistence type="predicted"/>
<dbReference type="InterPro" id="IPR014710">
    <property type="entry name" value="RmlC-like_jellyroll"/>
</dbReference>
<reference evidence="2 3" key="1">
    <citation type="submission" date="2020-08" db="EMBL/GenBank/DDBJ databases">
        <title>Genomic Encyclopedia of Type Strains, Phase IV (KMG-IV): sequencing the most valuable type-strain genomes for metagenomic binning, comparative biology and taxonomic classification.</title>
        <authorList>
            <person name="Goeker M."/>
        </authorList>
    </citation>
    <scope>NUCLEOTIDE SEQUENCE [LARGE SCALE GENOMIC DNA]</scope>
    <source>
        <strain evidence="2 3">DSM 29007</strain>
    </source>
</reference>
<comment type="caution">
    <text evidence="2">The sequence shown here is derived from an EMBL/GenBank/DDBJ whole genome shotgun (WGS) entry which is preliminary data.</text>
</comment>